<evidence type="ECO:0000256" key="1">
    <source>
        <dbReference type="ARBA" id="ARBA00007074"/>
    </source>
</evidence>
<evidence type="ECO:0000256" key="3">
    <source>
        <dbReference type="ARBA" id="ARBA00022801"/>
    </source>
</evidence>
<dbReference type="Proteomes" id="UP001300383">
    <property type="component" value="Unassembled WGS sequence"/>
</dbReference>
<feature type="chain" id="PRO_5042942419" evidence="6">
    <location>
        <begin position="28"/>
        <end position="439"/>
    </location>
</feature>
<dbReference type="EMBL" id="JASGBQ010000014">
    <property type="protein sequence ID" value="MDI9242535.1"/>
    <property type="molecule type" value="Genomic_DNA"/>
</dbReference>
<keyword evidence="2" id="KW-0645">Protease</keyword>
<protein>
    <submittedName>
        <fullName evidence="9">C40 family peptidase</fullName>
    </submittedName>
</protein>
<evidence type="ECO:0000256" key="5">
    <source>
        <dbReference type="SAM" id="MobiDB-lite"/>
    </source>
</evidence>
<comment type="similarity">
    <text evidence="1">Belongs to the peptidase C40 family.</text>
</comment>
<dbReference type="Pfam" id="PF00877">
    <property type="entry name" value="NLPC_P60"/>
    <property type="match status" value="1"/>
</dbReference>
<feature type="domain" description="NlpC/P60" evidence="8">
    <location>
        <begin position="323"/>
        <end position="439"/>
    </location>
</feature>
<feature type="compositionally biased region" description="Basic and acidic residues" evidence="5">
    <location>
        <begin position="259"/>
        <end position="316"/>
    </location>
</feature>
<feature type="region of interest" description="Disordered" evidence="5">
    <location>
        <begin position="259"/>
        <end position="323"/>
    </location>
</feature>
<dbReference type="SUPFAM" id="SSF54001">
    <property type="entry name" value="Cysteine proteinases"/>
    <property type="match status" value="1"/>
</dbReference>
<evidence type="ECO:0000259" key="8">
    <source>
        <dbReference type="PROSITE" id="PS51935"/>
    </source>
</evidence>
<dbReference type="PROSITE" id="PS51781">
    <property type="entry name" value="SH3B"/>
    <property type="match status" value="1"/>
</dbReference>
<reference evidence="9 10" key="1">
    <citation type="submission" date="2023-05" db="EMBL/GenBank/DDBJ databases">
        <title>[ruminococcus] sp. nov., isolated from a pig farm feces dump.</title>
        <authorList>
            <person name="Chang Y.-H."/>
        </authorList>
    </citation>
    <scope>NUCLEOTIDE SEQUENCE [LARGE SCALE GENOMIC DNA]</scope>
    <source>
        <strain evidence="9 10">YH-rum2234</strain>
    </source>
</reference>
<dbReference type="GO" id="GO:0008234">
    <property type="term" value="F:cysteine-type peptidase activity"/>
    <property type="evidence" value="ECO:0007669"/>
    <property type="project" value="UniProtKB-KW"/>
</dbReference>
<keyword evidence="10" id="KW-1185">Reference proteome</keyword>
<evidence type="ECO:0000259" key="7">
    <source>
        <dbReference type="PROSITE" id="PS51781"/>
    </source>
</evidence>
<dbReference type="PANTHER" id="PTHR47053:SF1">
    <property type="entry name" value="MUREIN DD-ENDOPEPTIDASE MEPH-RELATED"/>
    <property type="match status" value="1"/>
</dbReference>
<dbReference type="PROSITE" id="PS51935">
    <property type="entry name" value="NLPC_P60"/>
    <property type="match status" value="1"/>
</dbReference>
<dbReference type="RefSeq" id="WP_283230982.1">
    <property type="nucleotide sequence ID" value="NZ_JASGBQ010000014.1"/>
</dbReference>
<keyword evidence="6" id="KW-0732">Signal</keyword>
<feature type="signal peptide" evidence="6">
    <location>
        <begin position="1"/>
        <end position="27"/>
    </location>
</feature>
<name>A0AAP4BBD3_9FIRM</name>
<dbReference type="Gene3D" id="2.30.30.40">
    <property type="entry name" value="SH3 Domains"/>
    <property type="match status" value="2"/>
</dbReference>
<dbReference type="SMART" id="SM00287">
    <property type="entry name" value="SH3b"/>
    <property type="match status" value="2"/>
</dbReference>
<proteinExistence type="inferred from homology"/>
<dbReference type="AlphaFoldDB" id="A0AAP4BBD3"/>
<dbReference type="InterPro" id="IPR000064">
    <property type="entry name" value="NLP_P60_dom"/>
</dbReference>
<evidence type="ECO:0000256" key="2">
    <source>
        <dbReference type="ARBA" id="ARBA00022670"/>
    </source>
</evidence>
<dbReference type="Gene3D" id="3.90.1720.10">
    <property type="entry name" value="endopeptidase domain like (from Nostoc punctiforme)"/>
    <property type="match status" value="1"/>
</dbReference>
<gene>
    <name evidence="9" type="ORF">QJ036_08650</name>
</gene>
<evidence type="ECO:0000313" key="10">
    <source>
        <dbReference type="Proteomes" id="UP001300383"/>
    </source>
</evidence>
<sequence length="439" mass="47512">MRKNRIAVTVGCMCASVLIAGMPIANAANKIEIDSAVAGLSVAMNNFYAGSENPENELKDYLQSTPTVQAAAPAPEVSPYENIAVSRVGDDEGYVNIRTDASTEAEVVGKIYNNCAATIEETVSREDGDWYKIKSGTVEGYIKSDFFVTGDEAEKVAMEIGKSFAEVSEGGLRLREEPNTESEVIDTLWQGDIYTVVDQQDGFVKLSLGKDDDGNDVVGYASKEYVNTYVKFDEAISREEEQKMLEEKARLEEEARKAEEELKKAEEEEKRKETEAAKKEETEATKKEETSASREETTSAPTKEETEAPRQEKPEAPTEAVSNATRSAVVAYAKQFIGNPYVYGGNSLTNGTDCSGFTRGVYSHFGIGLPRTSRSQAGAGTRVSIGNIQPGDLVFYARGGSIYHVAIYIGGGQIIHAIDEAHGIGISGLGSPYCAISLL</sequence>
<evidence type="ECO:0000256" key="6">
    <source>
        <dbReference type="SAM" id="SignalP"/>
    </source>
</evidence>
<feature type="domain" description="SH3b" evidence="7">
    <location>
        <begin position="81"/>
        <end position="151"/>
    </location>
</feature>
<dbReference type="InterPro" id="IPR003646">
    <property type="entry name" value="SH3-like_bac-type"/>
</dbReference>
<organism evidence="9 10">
    <name type="scientific">Fusibacillus kribbianus</name>
    <dbReference type="NCBI Taxonomy" id="3044208"/>
    <lineage>
        <taxon>Bacteria</taxon>
        <taxon>Bacillati</taxon>
        <taxon>Bacillota</taxon>
        <taxon>Clostridia</taxon>
        <taxon>Lachnospirales</taxon>
        <taxon>Lachnospiraceae</taxon>
        <taxon>Fusibacillus</taxon>
    </lineage>
</organism>
<dbReference type="PANTHER" id="PTHR47053">
    <property type="entry name" value="MUREIN DD-ENDOPEPTIDASE MEPH-RELATED"/>
    <property type="match status" value="1"/>
</dbReference>
<dbReference type="Pfam" id="PF08239">
    <property type="entry name" value="SH3_3"/>
    <property type="match status" value="2"/>
</dbReference>
<keyword evidence="3" id="KW-0378">Hydrolase</keyword>
<dbReference type="InterPro" id="IPR038765">
    <property type="entry name" value="Papain-like_cys_pep_sf"/>
</dbReference>
<accession>A0AAP4BBD3</accession>
<keyword evidence="4" id="KW-0788">Thiol protease</keyword>
<dbReference type="InterPro" id="IPR051202">
    <property type="entry name" value="Peptidase_C40"/>
</dbReference>
<evidence type="ECO:0000256" key="4">
    <source>
        <dbReference type="ARBA" id="ARBA00022807"/>
    </source>
</evidence>
<dbReference type="GO" id="GO:0006508">
    <property type="term" value="P:proteolysis"/>
    <property type="evidence" value="ECO:0007669"/>
    <property type="project" value="UniProtKB-KW"/>
</dbReference>
<comment type="caution">
    <text evidence="9">The sequence shown here is derived from an EMBL/GenBank/DDBJ whole genome shotgun (WGS) entry which is preliminary data.</text>
</comment>
<evidence type="ECO:0000313" key="9">
    <source>
        <dbReference type="EMBL" id="MDI9242535.1"/>
    </source>
</evidence>